<keyword evidence="6" id="KW-1185">Reference proteome</keyword>
<keyword evidence="2" id="KW-0240">DNA-directed RNA polymerase</keyword>
<dbReference type="GO" id="GO:0006384">
    <property type="term" value="P:transcription initiation at RNA polymerase III promoter"/>
    <property type="evidence" value="ECO:0007669"/>
    <property type="project" value="TreeGrafter"/>
</dbReference>
<dbReference type="GO" id="GO:0005666">
    <property type="term" value="C:RNA polymerase III complex"/>
    <property type="evidence" value="ECO:0007669"/>
    <property type="project" value="TreeGrafter"/>
</dbReference>
<keyword evidence="3" id="KW-0804">Transcription</keyword>
<protein>
    <recommendedName>
        <fullName evidence="4">RNA polymerase Rpb7-like N-terminal domain-containing protein</fullName>
    </recommendedName>
</protein>
<dbReference type="EMBL" id="OC874941">
    <property type="protein sequence ID" value="CAD7638048.1"/>
    <property type="molecule type" value="Genomic_DNA"/>
</dbReference>
<comment type="subcellular location">
    <subcellularLocation>
        <location evidence="1">Nucleus</location>
    </subcellularLocation>
</comment>
<sequence>MYVLVELSDSIRIPPHLFAISQREAISDELNRKLANRVIINTGLCICLFDITSIGKSFLHQSDGATHTEGYHHLCLTKT</sequence>
<evidence type="ECO:0000256" key="1">
    <source>
        <dbReference type="ARBA" id="ARBA00004123"/>
    </source>
</evidence>
<dbReference type="PANTHER" id="PTHR12709:SF1">
    <property type="entry name" value="DNA-DIRECTED RNA POLYMERASE III SUBUNIT RPC8"/>
    <property type="match status" value="1"/>
</dbReference>
<evidence type="ECO:0000313" key="6">
    <source>
        <dbReference type="Proteomes" id="UP000759131"/>
    </source>
</evidence>
<evidence type="ECO:0000313" key="5">
    <source>
        <dbReference type="EMBL" id="CAD7638048.1"/>
    </source>
</evidence>
<gene>
    <name evidence="5" type="ORF">OSB1V03_LOCUS17218</name>
</gene>
<dbReference type="Proteomes" id="UP000759131">
    <property type="component" value="Unassembled WGS sequence"/>
</dbReference>
<reference evidence="5" key="1">
    <citation type="submission" date="2020-11" db="EMBL/GenBank/DDBJ databases">
        <authorList>
            <person name="Tran Van P."/>
        </authorList>
    </citation>
    <scope>NUCLEOTIDE SEQUENCE</scope>
</reference>
<dbReference type="InterPro" id="IPR036898">
    <property type="entry name" value="RNA_pol_Rpb7-like_N_sf"/>
</dbReference>
<name>A0A7R9LCF0_9ACAR</name>
<evidence type="ECO:0000259" key="4">
    <source>
        <dbReference type="Pfam" id="PF03876"/>
    </source>
</evidence>
<feature type="domain" description="RNA polymerase Rpb7-like N-terminal" evidence="4">
    <location>
        <begin position="8"/>
        <end position="64"/>
    </location>
</feature>
<accession>A0A7R9LCF0</accession>
<dbReference type="SUPFAM" id="SSF88798">
    <property type="entry name" value="N-terminal, heterodimerisation domain of RBP7 (RpoE)"/>
    <property type="match status" value="1"/>
</dbReference>
<dbReference type="EMBL" id="CAJPIZ010020366">
    <property type="protein sequence ID" value="CAG2117265.1"/>
    <property type="molecule type" value="Genomic_DNA"/>
</dbReference>
<dbReference type="Pfam" id="PF03876">
    <property type="entry name" value="SHS2_Rpb7-N"/>
    <property type="match status" value="1"/>
</dbReference>
<dbReference type="Gene3D" id="3.30.1490.120">
    <property type="entry name" value="RNA polymerase Rpb7-like, N-terminal domain"/>
    <property type="match status" value="1"/>
</dbReference>
<dbReference type="AlphaFoldDB" id="A0A7R9LCF0"/>
<proteinExistence type="predicted"/>
<dbReference type="PANTHER" id="PTHR12709">
    <property type="entry name" value="DNA-DIRECTED RNA POLYMERASE II, III"/>
    <property type="match status" value="1"/>
</dbReference>
<evidence type="ECO:0000256" key="3">
    <source>
        <dbReference type="ARBA" id="ARBA00023163"/>
    </source>
</evidence>
<dbReference type="InterPro" id="IPR005576">
    <property type="entry name" value="Rpb7-like_N"/>
</dbReference>
<evidence type="ECO:0000256" key="2">
    <source>
        <dbReference type="ARBA" id="ARBA00022478"/>
    </source>
</evidence>
<organism evidence="5">
    <name type="scientific">Medioppia subpectinata</name>
    <dbReference type="NCBI Taxonomy" id="1979941"/>
    <lineage>
        <taxon>Eukaryota</taxon>
        <taxon>Metazoa</taxon>
        <taxon>Ecdysozoa</taxon>
        <taxon>Arthropoda</taxon>
        <taxon>Chelicerata</taxon>
        <taxon>Arachnida</taxon>
        <taxon>Acari</taxon>
        <taxon>Acariformes</taxon>
        <taxon>Sarcoptiformes</taxon>
        <taxon>Oribatida</taxon>
        <taxon>Brachypylina</taxon>
        <taxon>Oppioidea</taxon>
        <taxon>Oppiidae</taxon>
        <taxon>Medioppia</taxon>
    </lineage>
</organism>
<dbReference type="InterPro" id="IPR045113">
    <property type="entry name" value="Rpb7-like"/>
</dbReference>
<dbReference type="OrthoDB" id="10256606at2759"/>